<keyword evidence="7" id="KW-1185">Reference proteome</keyword>
<evidence type="ECO:0000256" key="4">
    <source>
        <dbReference type="ARBA" id="ARBA00022840"/>
    </source>
</evidence>
<keyword evidence="2" id="KW-0547">Nucleotide-binding</keyword>
<evidence type="ECO:0000313" key="6">
    <source>
        <dbReference type="EMBL" id="KIO06563.1"/>
    </source>
</evidence>
<accession>A0A0C3JBU4</accession>
<dbReference type="PROSITE" id="PS00108">
    <property type="entry name" value="PROTEIN_KINASE_ST"/>
    <property type="match status" value="1"/>
</dbReference>
<organism evidence="6 7">
    <name type="scientific">Pisolithus tinctorius Marx 270</name>
    <dbReference type="NCBI Taxonomy" id="870435"/>
    <lineage>
        <taxon>Eukaryota</taxon>
        <taxon>Fungi</taxon>
        <taxon>Dikarya</taxon>
        <taxon>Basidiomycota</taxon>
        <taxon>Agaricomycotina</taxon>
        <taxon>Agaricomycetes</taxon>
        <taxon>Agaricomycetidae</taxon>
        <taxon>Boletales</taxon>
        <taxon>Sclerodermatineae</taxon>
        <taxon>Pisolithaceae</taxon>
        <taxon>Pisolithus</taxon>
    </lineage>
</organism>
<evidence type="ECO:0000256" key="1">
    <source>
        <dbReference type="ARBA" id="ARBA00022679"/>
    </source>
</evidence>
<dbReference type="InterPro" id="IPR000719">
    <property type="entry name" value="Prot_kinase_dom"/>
</dbReference>
<dbReference type="PROSITE" id="PS50011">
    <property type="entry name" value="PROTEIN_KINASE_DOM"/>
    <property type="match status" value="1"/>
</dbReference>
<dbReference type="PIRSF" id="PIRSF000654">
    <property type="entry name" value="Integrin-linked_kinase"/>
    <property type="match status" value="1"/>
</dbReference>
<reference evidence="7" key="2">
    <citation type="submission" date="2015-01" db="EMBL/GenBank/DDBJ databases">
        <title>Evolutionary Origins and Diversification of the Mycorrhizal Mutualists.</title>
        <authorList>
            <consortium name="DOE Joint Genome Institute"/>
            <consortium name="Mycorrhizal Genomics Consortium"/>
            <person name="Kohler A."/>
            <person name="Kuo A."/>
            <person name="Nagy L.G."/>
            <person name="Floudas D."/>
            <person name="Copeland A."/>
            <person name="Barry K.W."/>
            <person name="Cichocki N."/>
            <person name="Veneault-Fourrey C."/>
            <person name="LaButti K."/>
            <person name="Lindquist E.A."/>
            <person name="Lipzen A."/>
            <person name="Lundell T."/>
            <person name="Morin E."/>
            <person name="Murat C."/>
            <person name="Riley R."/>
            <person name="Ohm R."/>
            <person name="Sun H."/>
            <person name="Tunlid A."/>
            <person name="Henrissat B."/>
            <person name="Grigoriev I.V."/>
            <person name="Hibbett D.S."/>
            <person name="Martin F."/>
        </authorList>
    </citation>
    <scope>NUCLEOTIDE SEQUENCE [LARGE SCALE GENOMIC DNA]</scope>
    <source>
        <strain evidence="7">Marx 270</strain>
    </source>
</reference>
<dbReference type="STRING" id="870435.A0A0C3JBU4"/>
<dbReference type="SMART" id="SM00220">
    <property type="entry name" value="S_TKc"/>
    <property type="match status" value="1"/>
</dbReference>
<keyword evidence="4" id="KW-0067">ATP-binding</keyword>
<dbReference type="PANTHER" id="PTHR44329">
    <property type="entry name" value="SERINE/THREONINE-PROTEIN KINASE TNNI3K-RELATED"/>
    <property type="match status" value="1"/>
</dbReference>
<proteinExistence type="predicted"/>
<dbReference type="PANTHER" id="PTHR44329:SF288">
    <property type="entry name" value="MITOGEN-ACTIVATED PROTEIN KINASE KINASE KINASE 20"/>
    <property type="match status" value="1"/>
</dbReference>
<feature type="domain" description="Protein kinase" evidence="5">
    <location>
        <begin position="27"/>
        <end position="292"/>
    </location>
</feature>
<sequence length="292" mass="32594">MDHPQDALRQFAERASRYSIDLNGQVSRSTRAALNGGNAIVYQGTLKLDGTRVAIKTPRGSPPSDDRMIARVLKEVHLCSKLRHPNVISVLGITTEFEQTVSIVSLWMGRGDARDYVQNTAIDPRPLILDIAQGLRYLHTRQDGAVFHGDLKGANVLISDDGRALLADFGLSFLVDSTFSIPQSDNAGWSLYWTAPEILDGGEKSAAGDIWSFGMTLLELFTRKKPFHQFNSSKTVTARILQHKTPDRPSDEETCSRLTDEWWAICQECWNHEPSSRPTIAHVLRVIANIQR</sequence>
<dbReference type="HOGENOM" id="CLU_000288_7_18_1"/>
<keyword evidence="3" id="KW-0418">Kinase</keyword>
<dbReference type="Proteomes" id="UP000054217">
    <property type="component" value="Unassembled WGS sequence"/>
</dbReference>
<name>A0A0C3JBU4_PISTI</name>
<dbReference type="GO" id="GO:0005524">
    <property type="term" value="F:ATP binding"/>
    <property type="evidence" value="ECO:0007669"/>
    <property type="project" value="UniProtKB-KW"/>
</dbReference>
<dbReference type="GO" id="GO:0004674">
    <property type="term" value="F:protein serine/threonine kinase activity"/>
    <property type="evidence" value="ECO:0007669"/>
    <property type="project" value="TreeGrafter"/>
</dbReference>
<dbReference type="SUPFAM" id="SSF56112">
    <property type="entry name" value="Protein kinase-like (PK-like)"/>
    <property type="match status" value="1"/>
</dbReference>
<evidence type="ECO:0000259" key="5">
    <source>
        <dbReference type="PROSITE" id="PS50011"/>
    </source>
</evidence>
<dbReference type="OrthoDB" id="4062651at2759"/>
<dbReference type="InterPro" id="IPR008271">
    <property type="entry name" value="Ser/Thr_kinase_AS"/>
</dbReference>
<dbReference type="InterPro" id="IPR011009">
    <property type="entry name" value="Kinase-like_dom_sf"/>
</dbReference>
<dbReference type="InterPro" id="IPR001245">
    <property type="entry name" value="Ser-Thr/Tyr_kinase_cat_dom"/>
</dbReference>
<evidence type="ECO:0000256" key="2">
    <source>
        <dbReference type="ARBA" id="ARBA00022741"/>
    </source>
</evidence>
<dbReference type="Gene3D" id="1.10.510.10">
    <property type="entry name" value="Transferase(Phosphotransferase) domain 1"/>
    <property type="match status" value="1"/>
</dbReference>
<keyword evidence="1" id="KW-0808">Transferase</keyword>
<evidence type="ECO:0000256" key="3">
    <source>
        <dbReference type="ARBA" id="ARBA00022777"/>
    </source>
</evidence>
<dbReference type="AlphaFoldDB" id="A0A0C3JBU4"/>
<evidence type="ECO:0000313" key="7">
    <source>
        <dbReference type="Proteomes" id="UP000054217"/>
    </source>
</evidence>
<dbReference type="EMBL" id="KN831962">
    <property type="protein sequence ID" value="KIO06563.1"/>
    <property type="molecule type" value="Genomic_DNA"/>
</dbReference>
<protein>
    <recommendedName>
        <fullName evidence="5">Protein kinase domain-containing protein</fullName>
    </recommendedName>
</protein>
<dbReference type="InParanoid" id="A0A0C3JBU4"/>
<gene>
    <name evidence="6" type="ORF">M404DRAFT_434265</name>
</gene>
<reference evidence="6 7" key="1">
    <citation type="submission" date="2014-04" db="EMBL/GenBank/DDBJ databases">
        <authorList>
            <consortium name="DOE Joint Genome Institute"/>
            <person name="Kuo A."/>
            <person name="Kohler A."/>
            <person name="Costa M.D."/>
            <person name="Nagy L.G."/>
            <person name="Floudas D."/>
            <person name="Copeland A."/>
            <person name="Barry K.W."/>
            <person name="Cichocki N."/>
            <person name="Veneault-Fourrey C."/>
            <person name="LaButti K."/>
            <person name="Lindquist E.A."/>
            <person name="Lipzen A."/>
            <person name="Lundell T."/>
            <person name="Morin E."/>
            <person name="Murat C."/>
            <person name="Sun H."/>
            <person name="Tunlid A."/>
            <person name="Henrissat B."/>
            <person name="Grigoriev I.V."/>
            <person name="Hibbett D.S."/>
            <person name="Martin F."/>
            <person name="Nordberg H.P."/>
            <person name="Cantor M.N."/>
            <person name="Hua S.X."/>
        </authorList>
    </citation>
    <scope>NUCLEOTIDE SEQUENCE [LARGE SCALE GENOMIC DNA]</scope>
    <source>
        <strain evidence="6 7">Marx 270</strain>
    </source>
</reference>
<dbReference type="InterPro" id="IPR051681">
    <property type="entry name" value="Ser/Thr_Kinases-Pseudokinases"/>
</dbReference>
<dbReference type="Pfam" id="PF07714">
    <property type="entry name" value="PK_Tyr_Ser-Thr"/>
    <property type="match status" value="1"/>
</dbReference>